<keyword evidence="1" id="KW-0051">Antiviral defense</keyword>
<gene>
    <name evidence="4" type="primary">cas5e</name>
    <name evidence="4" type="ORF">HY912_01225</name>
</gene>
<dbReference type="NCBIfam" id="TIGR02593">
    <property type="entry name" value="CRISPR_cas5"/>
    <property type="match status" value="1"/>
</dbReference>
<evidence type="ECO:0000259" key="3">
    <source>
        <dbReference type="SMART" id="SM00507"/>
    </source>
</evidence>
<dbReference type="InterPro" id="IPR013422">
    <property type="entry name" value="CRISPR-assoc_prot_Cas5_N"/>
</dbReference>
<dbReference type="CDD" id="cd09756">
    <property type="entry name" value="Cas5_I-E"/>
    <property type="match status" value="1"/>
</dbReference>
<dbReference type="InterPro" id="IPR003615">
    <property type="entry name" value="HNH_nuc"/>
</dbReference>
<dbReference type="GO" id="GO:0003723">
    <property type="term" value="F:RNA binding"/>
    <property type="evidence" value="ECO:0007669"/>
    <property type="project" value="InterPro"/>
</dbReference>
<comment type="caution">
    <text evidence="4">The sequence shown here is derived from an EMBL/GenBank/DDBJ whole genome shotgun (WGS) entry which is preliminary data.</text>
</comment>
<evidence type="ECO:0000313" key="4">
    <source>
        <dbReference type="EMBL" id="MBI5248090.1"/>
    </source>
</evidence>
<sequence>MGDTPNTVFLRLEGPLQAWGDNSKFVIRRTMEAPTKSGVMGLISCARGLTRQAASKRLPELNALAMGVRIDRAGTRWWDYHTVGAGYGVLTAAGKIKKTASTGKYETLITRREYLCDANFLVALQGYPGLIEEIAEALQKPEWPVFLGRKCCSPSVPILVTRMRSDGNSEADTGPFDSLEEALASQAWRPRYDGDTPHNEARNRSKTIQLDCLIEWRPTPEIDIAPADAEVWYDAPVSLDPPVHEPRLVKRTSVQVSVGKPLQLRTPPPTPPRADYSNKEFRKRRKDRLKSDQGLCVFCKSPATTVQHVTYRRAGGHEDSEDLRSLCRLCHDAITMIEYGLGMGLDRINPEDPLWRDDIIAKRDEIRRWRSEEGRRRALRGVPVRVRRELLEEGD</sequence>
<evidence type="ECO:0000256" key="2">
    <source>
        <dbReference type="SAM" id="MobiDB-lite"/>
    </source>
</evidence>
<dbReference type="Proteomes" id="UP000807825">
    <property type="component" value="Unassembled WGS sequence"/>
</dbReference>
<dbReference type="NCBIfam" id="TIGR01868">
    <property type="entry name" value="casD_Cas5e"/>
    <property type="match status" value="1"/>
</dbReference>
<dbReference type="GO" id="GO:0051607">
    <property type="term" value="P:defense response to virus"/>
    <property type="evidence" value="ECO:0007669"/>
    <property type="project" value="UniProtKB-KW"/>
</dbReference>
<dbReference type="Pfam" id="PF09704">
    <property type="entry name" value="Cas_Cas5d"/>
    <property type="match status" value="1"/>
</dbReference>
<dbReference type="CDD" id="cd00085">
    <property type="entry name" value="HNHc"/>
    <property type="match status" value="1"/>
</dbReference>
<dbReference type="GO" id="GO:0004519">
    <property type="term" value="F:endonuclease activity"/>
    <property type="evidence" value="ECO:0007669"/>
    <property type="project" value="InterPro"/>
</dbReference>
<dbReference type="EMBL" id="JACRDE010000040">
    <property type="protein sequence ID" value="MBI5248090.1"/>
    <property type="molecule type" value="Genomic_DNA"/>
</dbReference>
<organism evidence="4 5">
    <name type="scientific">Desulfomonile tiedjei</name>
    <dbReference type="NCBI Taxonomy" id="2358"/>
    <lineage>
        <taxon>Bacteria</taxon>
        <taxon>Pseudomonadati</taxon>
        <taxon>Thermodesulfobacteriota</taxon>
        <taxon>Desulfomonilia</taxon>
        <taxon>Desulfomonilales</taxon>
        <taxon>Desulfomonilaceae</taxon>
        <taxon>Desulfomonile</taxon>
    </lineage>
</organism>
<accession>A0A9D6UX77</accession>
<reference evidence="4" key="1">
    <citation type="submission" date="2020-07" db="EMBL/GenBank/DDBJ databases">
        <title>Huge and variable diversity of episymbiotic CPR bacteria and DPANN archaea in groundwater ecosystems.</title>
        <authorList>
            <person name="He C.Y."/>
            <person name="Keren R."/>
            <person name="Whittaker M."/>
            <person name="Farag I.F."/>
            <person name="Doudna J."/>
            <person name="Cate J.H.D."/>
            <person name="Banfield J.F."/>
        </authorList>
    </citation>
    <scope>NUCLEOTIDE SEQUENCE</scope>
    <source>
        <strain evidence="4">NC_groundwater_1664_Pr3_B-0.1um_52_9</strain>
    </source>
</reference>
<evidence type="ECO:0000313" key="5">
    <source>
        <dbReference type="Proteomes" id="UP000807825"/>
    </source>
</evidence>
<dbReference type="SMART" id="SM00507">
    <property type="entry name" value="HNHc"/>
    <property type="match status" value="1"/>
</dbReference>
<evidence type="ECO:0000256" key="1">
    <source>
        <dbReference type="ARBA" id="ARBA00023118"/>
    </source>
</evidence>
<feature type="region of interest" description="Disordered" evidence="2">
    <location>
        <begin position="252"/>
        <end position="280"/>
    </location>
</feature>
<protein>
    <submittedName>
        <fullName evidence="4">Type I-E CRISPR-associated protein Cas5/CasD</fullName>
    </submittedName>
</protein>
<dbReference type="GO" id="GO:0008270">
    <property type="term" value="F:zinc ion binding"/>
    <property type="evidence" value="ECO:0007669"/>
    <property type="project" value="InterPro"/>
</dbReference>
<dbReference type="InterPro" id="IPR002711">
    <property type="entry name" value="HNH"/>
</dbReference>
<dbReference type="GO" id="GO:0043571">
    <property type="term" value="P:maintenance of CRISPR repeat elements"/>
    <property type="evidence" value="ECO:0007669"/>
    <property type="project" value="InterPro"/>
</dbReference>
<dbReference type="Gene3D" id="1.10.30.50">
    <property type="match status" value="1"/>
</dbReference>
<dbReference type="AlphaFoldDB" id="A0A9D6UX77"/>
<proteinExistence type="predicted"/>
<dbReference type="InterPro" id="IPR021124">
    <property type="entry name" value="CRISPR-assoc_prot_Cas5"/>
</dbReference>
<dbReference type="Gene3D" id="3.30.70.2660">
    <property type="match status" value="1"/>
</dbReference>
<dbReference type="Pfam" id="PF01844">
    <property type="entry name" value="HNH"/>
    <property type="match status" value="1"/>
</dbReference>
<feature type="domain" description="HNH nuclease" evidence="3">
    <location>
        <begin position="283"/>
        <end position="332"/>
    </location>
</feature>
<name>A0A9D6UX77_9BACT</name>
<dbReference type="InterPro" id="IPR010147">
    <property type="entry name" value="CRISPR-assoc_prot_CasD"/>
</dbReference>